<feature type="transmembrane region" description="Helical" evidence="11">
    <location>
        <begin position="341"/>
        <end position="361"/>
    </location>
</feature>
<dbReference type="PANTHER" id="PTHR24064">
    <property type="entry name" value="SOLUTE CARRIER FAMILY 22 MEMBER"/>
    <property type="match status" value="1"/>
</dbReference>
<dbReference type="GO" id="GO:0005524">
    <property type="term" value="F:ATP binding"/>
    <property type="evidence" value="ECO:0007669"/>
    <property type="project" value="UniProtKB-KW"/>
</dbReference>
<feature type="transmembrane region" description="Helical" evidence="11">
    <location>
        <begin position="463"/>
        <end position="484"/>
    </location>
</feature>
<feature type="transmembrane region" description="Helical" evidence="11">
    <location>
        <begin position="229"/>
        <end position="247"/>
    </location>
</feature>
<feature type="transmembrane region" description="Helical" evidence="11">
    <location>
        <begin position="434"/>
        <end position="451"/>
    </location>
</feature>
<sequence>MSRGYDEITSFLGEWGPFQRAIFFLLSSSIIPNGFNGLSVVFLADTPSHWCHIPANANISVEWRNVSIPLEELNGELQYSKCKRYSLGVIRNLSAMNYLPGVDVNLTEIKQERCLDGWEYSQETYLSTIVTQWDLVCSNDWKIPLTTSVFYLGVLCGSFISGQLSDRYGRKVVLFGTMAVQTCFSVIQVFAPNWGAFCVLFFIVGMGQISNYVAAFVLGTEILGKSARVLYSTLGVCLFFAIGYMLLPLFAFCIRDWRMLQLALSVPGFLYIPLWWFIPESPRWLLSQGRVEEAEEILQEAARKNGIAAPTRIFEPGEVSDWASKRKQSHSILDLLRTKNICTMTIMFFAVWMTVSVGYFALSLNTPNLHGDPYLNCFFSAATEVPAYVVAWLLLRWFPRRYSMSATLFLGGVLLFFIHLIPPSLTMVSTALEMVGKFGITAAFSIVYVYTAEVYPTVVRNMAVGACSMGSRLGSIISPYFIYLGTYDKYLPYFLMGSLTILSGILILLIPESFRVPMPETIDEMQIIKGLKPKMSSYNVQSPAEAE</sequence>
<protein>
    <submittedName>
        <fullName evidence="13">Solute carrier family 22 member 5-like isoform X1</fullName>
    </submittedName>
</protein>
<dbReference type="InterPro" id="IPR005828">
    <property type="entry name" value="MFS_sugar_transport-like"/>
</dbReference>
<evidence type="ECO:0000313" key="14">
    <source>
        <dbReference type="Proteomes" id="UP001230051"/>
    </source>
</evidence>
<dbReference type="Pfam" id="PF00083">
    <property type="entry name" value="Sugar_tr"/>
    <property type="match status" value="1"/>
</dbReference>
<feature type="transmembrane region" description="Helical" evidence="11">
    <location>
        <begin position="21"/>
        <end position="44"/>
    </location>
</feature>
<accession>A0AAD8D2D7</accession>
<comment type="subcellular location">
    <subcellularLocation>
        <location evidence="1">Endomembrane system</location>
        <topology evidence="1">Multi-pass membrane protein</topology>
    </subcellularLocation>
</comment>
<feature type="transmembrane region" description="Helical" evidence="11">
    <location>
        <begin position="172"/>
        <end position="191"/>
    </location>
</feature>
<dbReference type="PROSITE" id="PS50850">
    <property type="entry name" value="MFS"/>
    <property type="match status" value="1"/>
</dbReference>
<comment type="similarity">
    <text evidence="2">Belongs to the major facilitator (TC 2.A.1) superfamily. Organic cation transporter (TC 2.A.1.19) family.</text>
</comment>
<evidence type="ECO:0000256" key="3">
    <source>
        <dbReference type="ARBA" id="ARBA00022448"/>
    </source>
</evidence>
<feature type="transmembrane region" description="Helical" evidence="11">
    <location>
        <begin position="373"/>
        <end position="395"/>
    </location>
</feature>
<keyword evidence="4 11" id="KW-0812">Transmembrane</keyword>
<name>A0AAD8D2D7_ACIOX</name>
<dbReference type="GO" id="GO:0012505">
    <property type="term" value="C:endomembrane system"/>
    <property type="evidence" value="ECO:0007669"/>
    <property type="project" value="UniProtKB-SubCell"/>
</dbReference>
<evidence type="ECO:0000259" key="12">
    <source>
        <dbReference type="PROSITE" id="PS50850"/>
    </source>
</evidence>
<keyword evidence="6" id="KW-0067">ATP-binding</keyword>
<dbReference type="InterPro" id="IPR036259">
    <property type="entry name" value="MFS_trans_sf"/>
</dbReference>
<keyword evidence="10" id="KW-0325">Glycoprotein</keyword>
<feature type="transmembrane region" description="Helical" evidence="11">
    <location>
        <begin position="197"/>
        <end position="217"/>
    </location>
</feature>
<dbReference type="FunFam" id="1.20.1250.20:FF:000070">
    <property type="entry name" value="Solute carrier family 22 member 5"/>
    <property type="match status" value="1"/>
</dbReference>
<dbReference type="PROSITE" id="PS00216">
    <property type="entry name" value="SUGAR_TRANSPORT_1"/>
    <property type="match status" value="1"/>
</dbReference>
<evidence type="ECO:0000256" key="2">
    <source>
        <dbReference type="ARBA" id="ARBA00009203"/>
    </source>
</evidence>
<dbReference type="EMBL" id="JAGXEW010000019">
    <property type="protein sequence ID" value="KAK1161225.1"/>
    <property type="molecule type" value="Genomic_DNA"/>
</dbReference>
<evidence type="ECO:0000313" key="13">
    <source>
        <dbReference type="EMBL" id="KAK1161225.1"/>
    </source>
</evidence>
<feature type="domain" description="Major facilitator superfamily (MFS) profile" evidence="12">
    <location>
        <begin position="89"/>
        <end position="515"/>
    </location>
</feature>
<dbReference type="InterPro" id="IPR004749">
    <property type="entry name" value="Orgcat_transp/SVOP"/>
</dbReference>
<evidence type="ECO:0000256" key="8">
    <source>
        <dbReference type="ARBA" id="ARBA00023065"/>
    </source>
</evidence>
<evidence type="ECO:0000256" key="6">
    <source>
        <dbReference type="ARBA" id="ARBA00022840"/>
    </source>
</evidence>
<dbReference type="InterPro" id="IPR020846">
    <property type="entry name" value="MFS_dom"/>
</dbReference>
<comment type="caution">
    <text evidence="13">The sequence shown here is derived from an EMBL/GenBank/DDBJ whole genome shotgun (WGS) entry which is preliminary data.</text>
</comment>
<feature type="transmembrane region" description="Helical" evidence="11">
    <location>
        <begin position="402"/>
        <end position="422"/>
    </location>
</feature>
<keyword evidence="9 11" id="KW-0472">Membrane</keyword>
<feature type="transmembrane region" description="Helical" evidence="11">
    <location>
        <begin position="490"/>
        <end position="510"/>
    </location>
</feature>
<dbReference type="NCBIfam" id="TIGR00898">
    <property type="entry name" value="2A0119"/>
    <property type="match status" value="1"/>
</dbReference>
<feature type="transmembrane region" description="Helical" evidence="11">
    <location>
        <begin position="141"/>
        <end position="160"/>
    </location>
</feature>
<dbReference type="AlphaFoldDB" id="A0AAD8D2D7"/>
<keyword evidence="3" id="KW-0813">Transport</keyword>
<dbReference type="GO" id="GO:0006811">
    <property type="term" value="P:monoatomic ion transport"/>
    <property type="evidence" value="ECO:0007669"/>
    <property type="project" value="UniProtKB-KW"/>
</dbReference>
<evidence type="ECO:0000256" key="11">
    <source>
        <dbReference type="SAM" id="Phobius"/>
    </source>
</evidence>
<keyword evidence="5" id="KW-0547">Nucleotide-binding</keyword>
<dbReference type="Gene3D" id="1.20.1250.20">
    <property type="entry name" value="MFS general substrate transporter like domains"/>
    <property type="match status" value="1"/>
</dbReference>
<keyword evidence="7 11" id="KW-1133">Transmembrane helix</keyword>
<dbReference type="GO" id="GO:0015651">
    <property type="term" value="F:quaternary ammonium group transmembrane transporter activity"/>
    <property type="evidence" value="ECO:0007669"/>
    <property type="project" value="UniProtKB-ARBA"/>
</dbReference>
<dbReference type="InterPro" id="IPR005829">
    <property type="entry name" value="Sugar_transporter_CS"/>
</dbReference>
<proteinExistence type="inferred from homology"/>
<dbReference type="Proteomes" id="UP001230051">
    <property type="component" value="Unassembled WGS sequence"/>
</dbReference>
<gene>
    <name evidence="13" type="primary">SLC22A5</name>
    <name evidence="13" type="ORF">AOXY_G20164</name>
</gene>
<evidence type="ECO:0000256" key="7">
    <source>
        <dbReference type="ARBA" id="ARBA00022989"/>
    </source>
</evidence>
<evidence type="ECO:0000256" key="10">
    <source>
        <dbReference type="ARBA" id="ARBA00023180"/>
    </source>
</evidence>
<reference evidence="13" key="1">
    <citation type="submission" date="2022-02" db="EMBL/GenBank/DDBJ databases">
        <title>Atlantic sturgeon de novo genome assembly.</title>
        <authorList>
            <person name="Stock M."/>
            <person name="Klopp C."/>
            <person name="Guiguen Y."/>
            <person name="Cabau C."/>
            <person name="Parinello H."/>
            <person name="Santidrian Yebra-Pimentel E."/>
            <person name="Kuhl H."/>
            <person name="Dirks R.P."/>
            <person name="Guessner J."/>
            <person name="Wuertz S."/>
            <person name="Du K."/>
            <person name="Schartl M."/>
        </authorList>
    </citation>
    <scope>NUCLEOTIDE SEQUENCE</scope>
    <source>
        <strain evidence="13">STURGEONOMICS-FGT-2020</strain>
        <tissue evidence="13">Whole blood</tissue>
    </source>
</reference>
<evidence type="ECO:0000256" key="5">
    <source>
        <dbReference type="ARBA" id="ARBA00022741"/>
    </source>
</evidence>
<dbReference type="SUPFAM" id="SSF103473">
    <property type="entry name" value="MFS general substrate transporter"/>
    <property type="match status" value="1"/>
</dbReference>
<feature type="transmembrane region" description="Helical" evidence="11">
    <location>
        <begin position="259"/>
        <end position="278"/>
    </location>
</feature>
<keyword evidence="8" id="KW-0406">Ion transport</keyword>
<dbReference type="GO" id="GO:0016020">
    <property type="term" value="C:membrane"/>
    <property type="evidence" value="ECO:0007669"/>
    <property type="project" value="InterPro"/>
</dbReference>
<organism evidence="13 14">
    <name type="scientific">Acipenser oxyrinchus oxyrinchus</name>
    <dbReference type="NCBI Taxonomy" id="40147"/>
    <lineage>
        <taxon>Eukaryota</taxon>
        <taxon>Metazoa</taxon>
        <taxon>Chordata</taxon>
        <taxon>Craniata</taxon>
        <taxon>Vertebrata</taxon>
        <taxon>Euteleostomi</taxon>
        <taxon>Actinopterygii</taxon>
        <taxon>Chondrostei</taxon>
        <taxon>Acipenseriformes</taxon>
        <taxon>Acipenseridae</taxon>
        <taxon>Acipenser</taxon>
    </lineage>
</organism>
<evidence type="ECO:0000256" key="9">
    <source>
        <dbReference type="ARBA" id="ARBA00023136"/>
    </source>
</evidence>
<evidence type="ECO:0000256" key="1">
    <source>
        <dbReference type="ARBA" id="ARBA00004127"/>
    </source>
</evidence>
<evidence type="ECO:0000256" key="4">
    <source>
        <dbReference type="ARBA" id="ARBA00022692"/>
    </source>
</evidence>
<keyword evidence="14" id="KW-1185">Reference proteome</keyword>